<dbReference type="AlphaFoldDB" id="A0A498KIF4"/>
<evidence type="ECO:0000256" key="1">
    <source>
        <dbReference type="SAM" id="MobiDB-lite"/>
    </source>
</evidence>
<accession>A0A498KIF4</accession>
<feature type="region of interest" description="Disordered" evidence="1">
    <location>
        <begin position="49"/>
        <end position="73"/>
    </location>
</feature>
<organism evidence="2 3">
    <name type="scientific">Malus domestica</name>
    <name type="common">Apple</name>
    <name type="synonym">Pyrus malus</name>
    <dbReference type="NCBI Taxonomy" id="3750"/>
    <lineage>
        <taxon>Eukaryota</taxon>
        <taxon>Viridiplantae</taxon>
        <taxon>Streptophyta</taxon>
        <taxon>Embryophyta</taxon>
        <taxon>Tracheophyta</taxon>
        <taxon>Spermatophyta</taxon>
        <taxon>Magnoliopsida</taxon>
        <taxon>eudicotyledons</taxon>
        <taxon>Gunneridae</taxon>
        <taxon>Pentapetalae</taxon>
        <taxon>rosids</taxon>
        <taxon>fabids</taxon>
        <taxon>Rosales</taxon>
        <taxon>Rosaceae</taxon>
        <taxon>Amygdaloideae</taxon>
        <taxon>Maleae</taxon>
        <taxon>Malus</taxon>
    </lineage>
</organism>
<keyword evidence="3" id="KW-1185">Reference proteome</keyword>
<dbReference type="Proteomes" id="UP000290289">
    <property type="component" value="Chromosome 2"/>
</dbReference>
<proteinExistence type="predicted"/>
<protein>
    <submittedName>
        <fullName evidence="2">Uncharacterized protein</fullName>
    </submittedName>
</protein>
<comment type="caution">
    <text evidence="2">The sequence shown here is derived from an EMBL/GenBank/DDBJ whole genome shotgun (WGS) entry which is preliminary data.</text>
</comment>
<evidence type="ECO:0000313" key="3">
    <source>
        <dbReference type="Proteomes" id="UP000290289"/>
    </source>
</evidence>
<gene>
    <name evidence="2" type="ORF">DVH24_006450</name>
</gene>
<reference evidence="2 3" key="1">
    <citation type="submission" date="2018-10" db="EMBL/GenBank/DDBJ databases">
        <title>A high-quality apple genome assembly.</title>
        <authorList>
            <person name="Hu J."/>
        </authorList>
    </citation>
    <scope>NUCLEOTIDE SEQUENCE [LARGE SCALE GENOMIC DNA]</scope>
    <source>
        <strain evidence="3">cv. HFTH1</strain>
        <tissue evidence="2">Young leaf</tissue>
    </source>
</reference>
<sequence length="73" mass="8199">MKVESCVICPLCAEDAKKFKFDHKKKQDKMTILKVLHKEMRLKLVDQVIESEANESGDHGSEASGGTEDDSDF</sequence>
<dbReference type="EMBL" id="RDQH01000328">
    <property type="protein sequence ID" value="RXI05193.1"/>
    <property type="molecule type" value="Genomic_DNA"/>
</dbReference>
<name>A0A498KIF4_MALDO</name>
<evidence type="ECO:0000313" key="2">
    <source>
        <dbReference type="EMBL" id="RXI05193.1"/>
    </source>
</evidence>